<organism evidence="2 3">
    <name type="scientific">Luteolibacter pohnpeiensis</name>
    <dbReference type="NCBI Taxonomy" id="454153"/>
    <lineage>
        <taxon>Bacteria</taxon>
        <taxon>Pseudomonadati</taxon>
        <taxon>Verrucomicrobiota</taxon>
        <taxon>Verrucomicrobiia</taxon>
        <taxon>Verrucomicrobiales</taxon>
        <taxon>Verrucomicrobiaceae</taxon>
        <taxon>Luteolibacter</taxon>
    </lineage>
</organism>
<evidence type="ECO:0000313" key="2">
    <source>
        <dbReference type="EMBL" id="MBK1882459.1"/>
    </source>
</evidence>
<comment type="caution">
    <text evidence="2">The sequence shown here is derived from an EMBL/GenBank/DDBJ whole genome shotgun (WGS) entry which is preliminary data.</text>
</comment>
<dbReference type="PROSITE" id="PS51257">
    <property type="entry name" value="PROKAR_LIPOPROTEIN"/>
    <property type="match status" value="1"/>
</dbReference>
<evidence type="ECO:0000256" key="1">
    <source>
        <dbReference type="SAM" id="MobiDB-lite"/>
    </source>
</evidence>
<keyword evidence="3" id="KW-1185">Reference proteome</keyword>
<accession>A0A934SAR2</accession>
<feature type="compositionally biased region" description="Basic and acidic residues" evidence="1">
    <location>
        <begin position="30"/>
        <end position="39"/>
    </location>
</feature>
<feature type="region of interest" description="Disordered" evidence="1">
    <location>
        <begin position="30"/>
        <end position="106"/>
    </location>
</feature>
<gene>
    <name evidence="2" type="ORF">JIN85_08535</name>
</gene>
<evidence type="ECO:0000313" key="3">
    <source>
        <dbReference type="Proteomes" id="UP000603141"/>
    </source>
</evidence>
<name>A0A934SAR2_9BACT</name>
<dbReference type="RefSeq" id="WP_200269620.1">
    <property type="nucleotide sequence ID" value="NZ_JAENIJ010000010.1"/>
</dbReference>
<dbReference type="Proteomes" id="UP000603141">
    <property type="component" value="Unassembled WGS sequence"/>
</dbReference>
<evidence type="ECO:0008006" key="4">
    <source>
        <dbReference type="Google" id="ProtNLM"/>
    </source>
</evidence>
<dbReference type="EMBL" id="JAENIJ010000010">
    <property type="protein sequence ID" value="MBK1882459.1"/>
    <property type="molecule type" value="Genomic_DNA"/>
</dbReference>
<protein>
    <recommendedName>
        <fullName evidence="4">Lipoprotein</fullName>
    </recommendedName>
</protein>
<feature type="compositionally biased region" description="Basic and acidic residues" evidence="1">
    <location>
        <begin position="50"/>
        <end position="97"/>
    </location>
</feature>
<dbReference type="AlphaFoldDB" id="A0A934SAR2"/>
<feature type="compositionally biased region" description="Polar residues" evidence="1">
    <location>
        <begin position="40"/>
        <end position="49"/>
    </location>
</feature>
<sequence length="148" mass="16999">MKSCFNLGIILPAALAGSLLVSCYPMPVERQFRPHDRPNETTTITSREQQQIKEQREAMRRRDEEREKENQVKRDPIPEPQPPKKEEPKPEPTKPKQDYSYAMPVPGHEGYVLSPYNGKQIDVRGIPSGTLVQDPTYPAAEKKFFRVP</sequence>
<proteinExistence type="predicted"/>
<reference evidence="2" key="1">
    <citation type="submission" date="2021-01" db="EMBL/GenBank/DDBJ databases">
        <title>Modified the classification status of verrucomicrobia.</title>
        <authorList>
            <person name="Feng X."/>
        </authorList>
    </citation>
    <scope>NUCLEOTIDE SEQUENCE</scope>
    <source>
        <strain evidence="2">KCTC 22041</strain>
    </source>
</reference>